<evidence type="ECO:0000256" key="10">
    <source>
        <dbReference type="PIRNR" id="PIRNR006291"/>
    </source>
</evidence>
<keyword evidence="9 10" id="KW-0472">Membrane</keyword>
<keyword evidence="5 10" id="KW-0997">Cell inner membrane</keyword>
<evidence type="ECO:0000256" key="9">
    <source>
        <dbReference type="ARBA" id="ARBA00023136"/>
    </source>
</evidence>
<feature type="transmembrane region" description="Helical" evidence="11">
    <location>
        <begin position="28"/>
        <end position="47"/>
    </location>
</feature>
<comment type="caution">
    <text evidence="12">The sequence shown here is derived from an EMBL/GenBank/DDBJ whole genome shotgun (WGS) entry which is preliminary data.</text>
</comment>
<dbReference type="Gene3D" id="3.30.1360.100">
    <property type="entry name" value="General secretion pathway protein M, EpsM"/>
    <property type="match status" value="1"/>
</dbReference>
<comment type="subcellular location">
    <subcellularLocation>
        <location evidence="1">Cell inner membrane</location>
        <topology evidence="1">Single-pass membrane protein</topology>
    </subcellularLocation>
</comment>
<name>A0A9J6RHT2_9GAMM</name>
<reference evidence="12 13" key="1">
    <citation type="submission" date="2022-12" db="EMBL/GenBank/DDBJ databases">
        <title>Dasania phycosphaerae sp. nov., isolated from particulate material of the south coast of Korea.</title>
        <authorList>
            <person name="Jiang Y."/>
        </authorList>
    </citation>
    <scope>NUCLEOTIDE SEQUENCE [LARGE SCALE GENOMIC DNA]</scope>
    <source>
        <strain evidence="12 13">GY-19</strain>
    </source>
</reference>
<accession>A0A9J6RHT2</accession>
<sequence>MNLADWYSLPLVQACMHRYQQLSERDQLAVKILSVFLFIIVIVYGVIVPCIDYSASAKQQYQQAQADLQWMKTNTPANLATAPRRNPNESILGIASSSAKKYYIEFQRYDAQDENTLRINIERVLFKNLVLWLEYLEKQHGISLSNINIEQQGNPAYVNARVVIKG</sequence>
<gene>
    <name evidence="12" type="ORF">O0V09_03400</name>
</gene>
<comment type="function">
    <text evidence="10">Inner membrane component of the type II secretion system required for the energy-dependent secretion of extracellular factors such as proteases and toxins from the periplasm.</text>
</comment>
<comment type="similarity">
    <text evidence="2 10">Belongs to the GSP M family.</text>
</comment>
<keyword evidence="6 11" id="KW-0812">Transmembrane</keyword>
<evidence type="ECO:0000256" key="6">
    <source>
        <dbReference type="ARBA" id="ARBA00022692"/>
    </source>
</evidence>
<dbReference type="InterPro" id="IPR023229">
    <property type="entry name" value="T2SS_M_periplasmic_sf"/>
</dbReference>
<evidence type="ECO:0000256" key="3">
    <source>
        <dbReference type="ARBA" id="ARBA00022448"/>
    </source>
</evidence>
<dbReference type="RefSeq" id="WP_258330385.1">
    <property type="nucleotide sequence ID" value="NZ_JAPTGG010000002.1"/>
</dbReference>
<dbReference type="Proteomes" id="UP001069090">
    <property type="component" value="Unassembled WGS sequence"/>
</dbReference>
<dbReference type="AlphaFoldDB" id="A0A9J6RHT2"/>
<dbReference type="GO" id="GO:0015628">
    <property type="term" value="P:protein secretion by the type II secretion system"/>
    <property type="evidence" value="ECO:0007669"/>
    <property type="project" value="InterPro"/>
</dbReference>
<dbReference type="GO" id="GO:0015627">
    <property type="term" value="C:type II protein secretion system complex"/>
    <property type="evidence" value="ECO:0007669"/>
    <property type="project" value="InterPro"/>
</dbReference>
<dbReference type="PIRSF" id="PIRSF006291">
    <property type="entry name" value="GspM"/>
    <property type="match status" value="1"/>
</dbReference>
<keyword evidence="3 10" id="KW-0813">Transport</keyword>
<organism evidence="12 13">
    <name type="scientific">Dasania phycosphaerae</name>
    <dbReference type="NCBI Taxonomy" id="2950436"/>
    <lineage>
        <taxon>Bacteria</taxon>
        <taxon>Pseudomonadati</taxon>
        <taxon>Pseudomonadota</taxon>
        <taxon>Gammaproteobacteria</taxon>
        <taxon>Cellvibrionales</taxon>
        <taxon>Spongiibacteraceae</taxon>
        <taxon>Dasania</taxon>
    </lineage>
</organism>
<evidence type="ECO:0000256" key="5">
    <source>
        <dbReference type="ARBA" id="ARBA00022519"/>
    </source>
</evidence>
<evidence type="ECO:0000256" key="4">
    <source>
        <dbReference type="ARBA" id="ARBA00022475"/>
    </source>
</evidence>
<protein>
    <recommendedName>
        <fullName evidence="10">Type II secretion system protein M</fullName>
        <shortName evidence="10">T2SS protein M</shortName>
    </recommendedName>
    <alternativeName>
        <fullName evidence="10">General secretion pathway protein M</fullName>
    </alternativeName>
</protein>
<evidence type="ECO:0000256" key="7">
    <source>
        <dbReference type="ARBA" id="ARBA00022927"/>
    </source>
</evidence>
<keyword evidence="8 11" id="KW-1133">Transmembrane helix</keyword>
<evidence type="ECO:0000256" key="11">
    <source>
        <dbReference type="SAM" id="Phobius"/>
    </source>
</evidence>
<dbReference type="EMBL" id="JAPTGG010000002">
    <property type="protein sequence ID" value="MCZ0864230.1"/>
    <property type="molecule type" value="Genomic_DNA"/>
</dbReference>
<evidence type="ECO:0000256" key="1">
    <source>
        <dbReference type="ARBA" id="ARBA00004377"/>
    </source>
</evidence>
<keyword evidence="4 10" id="KW-1003">Cell membrane</keyword>
<dbReference type="SUPFAM" id="SSF103054">
    <property type="entry name" value="General secretion pathway protein M, EpsM"/>
    <property type="match status" value="1"/>
</dbReference>
<keyword evidence="7 10" id="KW-0653">Protein transport</keyword>
<proteinExistence type="inferred from homology"/>
<evidence type="ECO:0000313" key="12">
    <source>
        <dbReference type="EMBL" id="MCZ0864230.1"/>
    </source>
</evidence>
<evidence type="ECO:0000256" key="8">
    <source>
        <dbReference type="ARBA" id="ARBA00022989"/>
    </source>
</evidence>
<dbReference type="GO" id="GO:0005886">
    <property type="term" value="C:plasma membrane"/>
    <property type="evidence" value="ECO:0007669"/>
    <property type="project" value="UniProtKB-SubCell"/>
</dbReference>
<dbReference type="InterPro" id="IPR007690">
    <property type="entry name" value="T2SS_GspM"/>
</dbReference>
<evidence type="ECO:0000313" key="13">
    <source>
        <dbReference type="Proteomes" id="UP001069090"/>
    </source>
</evidence>
<keyword evidence="13" id="KW-1185">Reference proteome</keyword>
<dbReference type="Pfam" id="PF04612">
    <property type="entry name" value="T2SSM"/>
    <property type="match status" value="1"/>
</dbReference>
<evidence type="ECO:0000256" key="2">
    <source>
        <dbReference type="ARBA" id="ARBA00010637"/>
    </source>
</evidence>